<dbReference type="EMBL" id="JANPWB010000007">
    <property type="protein sequence ID" value="KAJ1173527.1"/>
    <property type="molecule type" value="Genomic_DNA"/>
</dbReference>
<sequence>MTKDKRPLGPKQSTVDQYPHSSGAARVAESWGQPVVHPNTATLLAAITQSRDMLDAKIRVVGSDFNFLRQDLRNAVERLTEAETRVLGVEDSVQNLLRKPQGLEVLTKDLAVTQSKLAYQNTSIMIVPDYTKVVQQQRMTFTKANQRLRDLYIICCCTQPG</sequence>
<feature type="compositionally biased region" description="Polar residues" evidence="1">
    <location>
        <begin position="11"/>
        <end position="20"/>
    </location>
</feature>
<keyword evidence="3" id="KW-1185">Reference proteome</keyword>
<dbReference type="Gene3D" id="3.30.250.20">
    <property type="entry name" value="L1 transposable element, C-terminal domain"/>
    <property type="match status" value="1"/>
</dbReference>
<organism evidence="2 3">
    <name type="scientific">Pleurodeles waltl</name>
    <name type="common">Iberian ribbed newt</name>
    <dbReference type="NCBI Taxonomy" id="8319"/>
    <lineage>
        <taxon>Eukaryota</taxon>
        <taxon>Metazoa</taxon>
        <taxon>Chordata</taxon>
        <taxon>Craniata</taxon>
        <taxon>Vertebrata</taxon>
        <taxon>Euteleostomi</taxon>
        <taxon>Amphibia</taxon>
        <taxon>Batrachia</taxon>
        <taxon>Caudata</taxon>
        <taxon>Salamandroidea</taxon>
        <taxon>Salamandridae</taxon>
        <taxon>Pleurodelinae</taxon>
        <taxon>Pleurodeles</taxon>
    </lineage>
</organism>
<evidence type="ECO:0000313" key="3">
    <source>
        <dbReference type="Proteomes" id="UP001066276"/>
    </source>
</evidence>
<gene>
    <name evidence="2" type="ORF">NDU88_005359</name>
</gene>
<proteinExistence type="predicted"/>
<dbReference type="Proteomes" id="UP001066276">
    <property type="component" value="Chromosome 4_1"/>
</dbReference>
<dbReference type="InterPro" id="IPR042566">
    <property type="entry name" value="L1_C"/>
</dbReference>
<dbReference type="AlphaFoldDB" id="A0AAV7TA92"/>
<name>A0AAV7TA92_PLEWA</name>
<protein>
    <submittedName>
        <fullName evidence="2">Uncharacterized protein</fullName>
    </submittedName>
</protein>
<reference evidence="2" key="1">
    <citation type="journal article" date="2022" name="bioRxiv">
        <title>Sequencing and chromosome-scale assembly of the giantPleurodeles waltlgenome.</title>
        <authorList>
            <person name="Brown T."/>
            <person name="Elewa A."/>
            <person name="Iarovenko S."/>
            <person name="Subramanian E."/>
            <person name="Araus A.J."/>
            <person name="Petzold A."/>
            <person name="Susuki M."/>
            <person name="Suzuki K.-i.T."/>
            <person name="Hayashi T."/>
            <person name="Toyoda A."/>
            <person name="Oliveira C."/>
            <person name="Osipova E."/>
            <person name="Leigh N.D."/>
            <person name="Simon A."/>
            <person name="Yun M.H."/>
        </authorList>
    </citation>
    <scope>NUCLEOTIDE SEQUENCE</scope>
    <source>
        <strain evidence="2">20211129_DDA</strain>
        <tissue evidence="2">Liver</tissue>
    </source>
</reference>
<comment type="caution">
    <text evidence="2">The sequence shown here is derived from an EMBL/GenBank/DDBJ whole genome shotgun (WGS) entry which is preliminary data.</text>
</comment>
<accession>A0AAV7TA92</accession>
<evidence type="ECO:0000256" key="1">
    <source>
        <dbReference type="SAM" id="MobiDB-lite"/>
    </source>
</evidence>
<evidence type="ECO:0000313" key="2">
    <source>
        <dbReference type="EMBL" id="KAJ1173527.1"/>
    </source>
</evidence>
<feature type="region of interest" description="Disordered" evidence="1">
    <location>
        <begin position="1"/>
        <end position="26"/>
    </location>
</feature>